<gene>
    <name evidence="1" type="ORF">ACFQ03_20545</name>
</gene>
<protein>
    <submittedName>
        <fullName evidence="1">Uncharacterized protein</fullName>
    </submittedName>
</protein>
<dbReference type="RefSeq" id="WP_379290674.1">
    <property type="nucleotide sequence ID" value="NZ_JBHTIU010000082.1"/>
</dbReference>
<proteinExistence type="predicted"/>
<keyword evidence="2" id="KW-1185">Reference proteome</keyword>
<dbReference type="Proteomes" id="UP001597120">
    <property type="component" value="Unassembled WGS sequence"/>
</dbReference>
<comment type="caution">
    <text evidence="1">The sequence shown here is derived from an EMBL/GenBank/DDBJ whole genome shotgun (WGS) entry which is preliminary data.</text>
</comment>
<evidence type="ECO:0000313" key="1">
    <source>
        <dbReference type="EMBL" id="MFD0871534.1"/>
    </source>
</evidence>
<dbReference type="EMBL" id="JBHTIU010000082">
    <property type="protein sequence ID" value="MFD0871534.1"/>
    <property type="molecule type" value="Genomic_DNA"/>
</dbReference>
<reference evidence="2" key="1">
    <citation type="journal article" date="2019" name="Int. J. Syst. Evol. Microbiol.">
        <title>The Global Catalogue of Microorganisms (GCM) 10K type strain sequencing project: providing services to taxonomists for standard genome sequencing and annotation.</title>
        <authorList>
            <consortium name="The Broad Institute Genomics Platform"/>
            <consortium name="The Broad Institute Genome Sequencing Center for Infectious Disease"/>
            <person name="Wu L."/>
            <person name="Ma J."/>
        </authorList>
    </citation>
    <scope>NUCLEOTIDE SEQUENCE [LARGE SCALE GENOMIC DNA]</scope>
    <source>
        <strain evidence="2">CCUG 57263</strain>
    </source>
</reference>
<evidence type="ECO:0000313" key="2">
    <source>
        <dbReference type="Proteomes" id="UP001597120"/>
    </source>
</evidence>
<sequence length="52" mass="6259">MVKNQFRKYPMLVYNDITYIPMTWYDSRLFGKEVRHGLHYTERSGVKGETMA</sequence>
<name>A0ABW3DGZ5_9BACL</name>
<organism evidence="1 2">
    <name type="scientific">Paenibacillus residui</name>
    <dbReference type="NCBI Taxonomy" id="629724"/>
    <lineage>
        <taxon>Bacteria</taxon>
        <taxon>Bacillati</taxon>
        <taxon>Bacillota</taxon>
        <taxon>Bacilli</taxon>
        <taxon>Bacillales</taxon>
        <taxon>Paenibacillaceae</taxon>
        <taxon>Paenibacillus</taxon>
    </lineage>
</organism>
<accession>A0ABW3DGZ5</accession>